<evidence type="ECO:0000313" key="3">
    <source>
        <dbReference type="EMBL" id="CAL1404946.1"/>
    </source>
</evidence>
<name>A0AAV2G2U5_9ROSI</name>
<proteinExistence type="predicted"/>
<gene>
    <name evidence="3" type="ORF">LTRI10_LOCUS44759</name>
</gene>
<dbReference type="PANTHER" id="PTHR33207">
    <property type="entry name" value="F-BOX DOMAIN CONTAINING PROTEIN-RELATED"/>
    <property type="match status" value="1"/>
</dbReference>
<keyword evidence="4" id="KW-1185">Reference proteome</keyword>
<dbReference type="InterPro" id="IPR036047">
    <property type="entry name" value="F-box-like_dom_sf"/>
</dbReference>
<accession>A0AAV2G2U5</accession>
<dbReference type="SMART" id="SM00256">
    <property type="entry name" value="FBOX"/>
    <property type="match status" value="1"/>
</dbReference>
<evidence type="ECO:0000313" key="4">
    <source>
        <dbReference type="Proteomes" id="UP001497516"/>
    </source>
</evidence>
<dbReference type="AlphaFoldDB" id="A0AAV2G2U5"/>
<dbReference type="Gene3D" id="1.20.1280.50">
    <property type="match status" value="1"/>
</dbReference>
<dbReference type="InterPro" id="IPR001810">
    <property type="entry name" value="F-box_dom"/>
</dbReference>
<protein>
    <recommendedName>
        <fullName evidence="2">F-box domain-containing protein</fullName>
    </recommendedName>
</protein>
<feature type="region of interest" description="Disordered" evidence="1">
    <location>
        <begin position="59"/>
        <end position="82"/>
    </location>
</feature>
<dbReference type="Proteomes" id="UP001497516">
    <property type="component" value="Chromosome 8"/>
</dbReference>
<evidence type="ECO:0000259" key="2">
    <source>
        <dbReference type="SMART" id="SM00256"/>
    </source>
</evidence>
<dbReference type="SUPFAM" id="SSF81383">
    <property type="entry name" value="F-box domain"/>
    <property type="match status" value="1"/>
</dbReference>
<organism evidence="3 4">
    <name type="scientific">Linum trigynum</name>
    <dbReference type="NCBI Taxonomy" id="586398"/>
    <lineage>
        <taxon>Eukaryota</taxon>
        <taxon>Viridiplantae</taxon>
        <taxon>Streptophyta</taxon>
        <taxon>Embryophyta</taxon>
        <taxon>Tracheophyta</taxon>
        <taxon>Spermatophyta</taxon>
        <taxon>Magnoliopsida</taxon>
        <taxon>eudicotyledons</taxon>
        <taxon>Gunneridae</taxon>
        <taxon>Pentapetalae</taxon>
        <taxon>rosids</taxon>
        <taxon>fabids</taxon>
        <taxon>Malpighiales</taxon>
        <taxon>Linaceae</taxon>
        <taxon>Linum</taxon>
    </lineage>
</organism>
<dbReference type="EMBL" id="OZ034821">
    <property type="protein sequence ID" value="CAL1404946.1"/>
    <property type="molecule type" value="Genomic_DNA"/>
</dbReference>
<reference evidence="3 4" key="1">
    <citation type="submission" date="2024-04" db="EMBL/GenBank/DDBJ databases">
        <authorList>
            <person name="Fracassetti M."/>
        </authorList>
    </citation>
    <scope>NUCLEOTIDE SEQUENCE [LARGE SCALE GENOMIC DNA]</scope>
</reference>
<feature type="domain" description="F-box" evidence="2">
    <location>
        <begin position="11"/>
        <end position="52"/>
    </location>
</feature>
<dbReference type="Pfam" id="PF12937">
    <property type="entry name" value="F-box-like"/>
    <property type="match status" value="1"/>
</dbReference>
<evidence type="ECO:0000256" key="1">
    <source>
        <dbReference type="SAM" id="MobiDB-lite"/>
    </source>
</evidence>
<sequence>MATNNSSIAKLGDDVLAEILTRLPGPRSAFRSRAVCKRWNAFISTPCFSHRFVAHHRQIGSAAEPESEPEPEPPLPNPSNLRESILTFLPPAYRRPIPFHRLGLLQGLALARVSIVR</sequence>